<sequence>MEVSGVIFRSMPCLNQSFISKSCFFAGDAGIAFSGETGKMGHQDLRVSVKPRKAFEFNDNGHLQYYNKSLKMIRCGGVKEKEKEKELESKEKKMKKKLKLLKGLSKNISVFSGMGFGFDSDVGLAGEVKGMMISEAADMLLAQLQQLKAEKKEIKRQRKEEKSKLKALRMKNKMECKGDSSSSSESSDDECGEVIDMNRLKIESRSVNDQQPVGLESTLTISSIPNVAEEVSIGVCNSQVTSTSGLSNVDNLNPFQGNSLATESLSRKIEVCMGGKCKKLGAATLMEEFQKAVGVEGSVVGCKCMGKCRSAPNVKVLNSIDGIQGEVEDDSVRVPTNPLCIGVGLADVGTIVSNFFGANQNDLELAAAS</sequence>
<dbReference type="AlphaFoldDB" id="A0AAD8IN49"/>
<keyword evidence="3" id="KW-0808">Transferase</keyword>
<feature type="compositionally biased region" description="Basic and acidic residues" evidence="2">
    <location>
        <begin position="154"/>
        <end position="164"/>
    </location>
</feature>
<feature type="coiled-coil region" evidence="1">
    <location>
        <begin position="80"/>
        <end position="107"/>
    </location>
</feature>
<evidence type="ECO:0000256" key="1">
    <source>
        <dbReference type="SAM" id="Coils"/>
    </source>
</evidence>
<gene>
    <name evidence="3" type="ORF">POM88_015565</name>
</gene>
<organism evidence="3 4">
    <name type="scientific">Heracleum sosnowskyi</name>
    <dbReference type="NCBI Taxonomy" id="360622"/>
    <lineage>
        <taxon>Eukaryota</taxon>
        <taxon>Viridiplantae</taxon>
        <taxon>Streptophyta</taxon>
        <taxon>Embryophyta</taxon>
        <taxon>Tracheophyta</taxon>
        <taxon>Spermatophyta</taxon>
        <taxon>Magnoliopsida</taxon>
        <taxon>eudicotyledons</taxon>
        <taxon>Gunneridae</taxon>
        <taxon>Pentapetalae</taxon>
        <taxon>asterids</taxon>
        <taxon>campanulids</taxon>
        <taxon>Apiales</taxon>
        <taxon>Apiaceae</taxon>
        <taxon>Apioideae</taxon>
        <taxon>apioid superclade</taxon>
        <taxon>Tordylieae</taxon>
        <taxon>Tordyliinae</taxon>
        <taxon>Heracleum</taxon>
    </lineage>
</organism>
<accession>A0AAD8IN49</accession>
<reference evidence="3" key="2">
    <citation type="submission" date="2023-05" db="EMBL/GenBank/DDBJ databases">
        <authorList>
            <person name="Schelkunov M.I."/>
        </authorList>
    </citation>
    <scope>NUCLEOTIDE SEQUENCE</scope>
    <source>
        <strain evidence="3">Hsosn_3</strain>
        <tissue evidence="3">Leaf</tissue>
    </source>
</reference>
<dbReference type="GO" id="GO:0016740">
    <property type="term" value="F:transferase activity"/>
    <property type="evidence" value="ECO:0007669"/>
    <property type="project" value="UniProtKB-KW"/>
</dbReference>
<comment type="caution">
    <text evidence="3">The sequence shown here is derived from an EMBL/GenBank/DDBJ whole genome shotgun (WGS) entry which is preliminary data.</text>
</comment>
<reference evidence="3" key="1">
    <citation type="submission" date="2023-02" db="EMBL/GenBank/DDBJ databases">
        <title>Genome of toxic invasive species Heracleum sosnowskyi carries increased number of genes despite the absence of recent whole-genome duplications.</title>
        <authorList>
            <person name="Schelkunov M."/>
            <person name="Shtratnikova V."/>
            <person name="Makarenko M."/>
            <person name="Klepikova A."/>
            <person name="Omelchenko D."/>
            <person name="Novikova G."/>
            <person name="Obukhova E."/>
            <person name="Bogdanov V."/>
            <person name="Penin A."/>
            <person name="Logacheva M."/>
        </authorList>
    </citation>
    <scope>NUCLEOTIDE SEQUENCE</scope>
    <source>
        <strain evidence="3">Hsosn_3</strain>
        <tissue evidence="3">Leaf</tissue>
    </source>
</reference>
<keyword evidence="4" id="KW-1185">Reference proteome</keyword>
<dbReference type="SUPFAM" id="SSF52833">
    <property type="entry name" value="Thioredoxin-like"/>
    <property type="match status" value="1"/>
</dbReference>
<name>A0AAD8IN49_9APIA</name>
<dbReference type="InterPro" id="IPR036249">
    <property type="entry name" value="Thioredoxin-like_sf"/>
</dbReference>
<proteinExistence type="predicted"/>
<evidence type="ECO:0000313" key="3">
    <source>
        <dbReference type="EMBL" id="KAK1387387.1"/>
    </source>
</evidence>
<protein>
    <submittedName>
        <fullName evidence="3">Pyridoxal phosphate (PLP)-dependent transferases superfamily protein</fullName>
    </submittedName>
</protein>
<dbReference type="Proteomes" id="UP001237642">
    <property type="component" value="Unassembled WGS sequence"/>
</dbReference>
<dbReference type="Gene3D" id="3.40.30.10">
    <property type="entry name" value="Glutaredoxin"/>
    <property type="match status" value="1"/>
</dbReference>
<feature type="region of interest" description="Disordered" evidence="2">
    <location>
        <begin position="154"/>
        <end position="190"/>
    </location>
</feature>
<keyword evidence="1" id="KW-0175">Coiled coil</keyword>
<dbReference type="EMBL" id="JAUIZM010000004">
    <property type="protein sequence ID" value="KAK1387387.1"/>
    <property type="molecule type" value="Genomic_DNA"/>
</dbReference>
<evidence type="ECO:0000313" key="4">
    <source>
        <dbReference type="Proteomes" id="UP001237642"/>
    </source>
</evidence>
<dbReference type="CDD" id="cd02980">
    <property type="entry name" value="TRX_Fd_family"/>
    <property type="match status" value="1"/>
</dbReference>
<evidence type="ECO:0000256" key="2">
    <source>
        <dbReference type="SAM" id="MobiDB-lite"/>
    </source>
</evidence>